<evidence type="ECO:0000256" key="2">
    <source>
        <dbReference type="ARBA" id="ARBA00023157"/>
    </source>
</evidence>
<sequence>MTSMRRVKLELFLTVCLCMLTFVESRSSGSVQLRQDLRRLSSSVASAYQEVDEDAYDDDDEEYDSDEDEDEDDDAEEELTFLQDDADDGDDDEDDEDDAVEDGSNSTSDSRIDLRTLMSPTTIRVVGGTEVPLDKSSYKFVASLQRGKTNFPYCGGSLISKRFVMTAGHCVKTISPDRVVIGNFDLSDSKAGEIRTVKKVIRHPSYSGVTNDIALLYLSAAVDNIDPVVLSQGVFASPQEEDNQLVTAVGWGYTSEGAGVIQDRLREVDVPIVSQSKCSKSYAGIDETKICAGYEYDGYDSCSGDSGGPLFYSAPVTGEITQVGIVSYGRGCARAGFYGVYARPSAFIDWIEETLSQYGEELTTEHGTLAPTSSPTQAPTISDDEDELAEYAYCTKYNNKRVRVEMQSEMNFCHVSNAQRCSEGDRAERCFWNPRNNGYFSVPYLRNKCLPVVFKEVFP</sequence>
<evidence type="ECO:0000313" key="8">
    <source>
        <dbReference type="Proteomes" id="UP000241890"/>
    </source>
</evidence>
<dbReference type="FunFam" id="2.40.10.10:FF:000068">
    <property type="entry name" value="transmembrane protease serine 2"/>
    <property type="match status" value="1"/>
</dbReference>
<keyword evidence="3" id="KW-0378">Hydrolase</keyword>
<dbReference type="InterPro" id="IPR001314">
    <property type="entry name" value="Peptidase_S1A"/>
</dbReference>
<dbReference type="Gene3D" id="2.40.10.10">
    <property type="entry name" value="Trypsin-like serine proteases"/>
    <property type="match status" value="1"/>
</dbReference>
<protein>
    <submittedName>
        <fullName evidence="7">Serine protease 44</fullName>
    </submittedName>
</protein>
<comment type="caution">
    <text evidence="7">The sequence shown here is derived from an EMBL/GenBank/DDBJ whole genome shotgun (WGS) entry which is preliminary data.</text>
</comment>
<dbReference type="PRINTS" id="PR00722">
    <property type="entry name" value="CHYMOTRYPSIN"/>
</dbReference>
<dbReference type="PANTHER" id="PTHR24252">
    <property type="entry name" value="ACROSIN-RELATED"/>
    <property type="match status" value="1"/>
</dbReference>
<dbReference type="SMART" id="SM00020">
    <property type="entry name" value="Tryp_SPc"/>
    <property type="match status" value="1"/>
</dbReference>
<feature type="chain" id="PRO_5015317672" evidence="5">
    <location>
        <begin position="26"/>
        <end position="459"/>
    </location>
</feature>
<dbReference type="CDD" id="cd00190">
    <property type="entry name" value="Tryp_SPc"/>
    <property type="match status" value="1"/>
</dbReference>
<dbReference type="InterPro" id="IPR033116">
    <property type="entry name" value="TRYPSIN_SER"/>
</dbReference>
<evidence type="ECO:0000313" key="7">
    <source>
        <dbReference type="EMBL" id="GBG26356.1"/>
    </source>
</evidence>
<dbReference type="InterPro" id="IPR018114">
    <property type="entry name" value="TRYPSIN_HIS"/>
</dbReference>
<dbReference type="EMBL" id="BEYU01000020">
    <property type="protein sequence ID" value="GBG26356.1"/>
    <property type="molecule type" value="Genomic_DNA"/>
</dbReference>
<keyword evidence="5" id="KW-0732">Signal</keyword>
<evidence type="ECO:0000256" key="3">
    <source>
        <dbReference type="RuleBase" id="RU363034"/>
    </source>
</evidence>
<reference evidence="7 8" key="1">
    <citation type="submission" date="2017-12" db="EMBL/GenBank/DDBJ databases">
        <title>Sequencing, de novo assembly and annotation of complete genome of a new Thraustochytrid species, strain FCC1311.</title>
        <authorList>
            <person name="Sedici K."/>
            <person name="Godart F."/>
            <person name="Aiese Cigliano R."/>
            <person name="Sanseverino W."/>
            <person name="Barakat M."/>
            <person name="Ortet P."/>
            <person name="Marechal E."/>
            <person name="Cagnac O."/>
            <person name="Amato A."/>
        </authorList>
    </citation>
    <scope>NUCLEOTIDE SEQUENCE [LARGE SCALE GENOMIC DNA]</scope>
</reference>
<dbReference type="GO" id="GO:0006508">
    <property type="term" value="P:proteolysis"/>
    <property type="evidence" value="ECO:0007669"/>
    <property type="project" value="UniProtKB-KW"/>
</dbReference>
<feature type="region of interest" description="Disordered" evidence="4">
    <location>
        <begin position="44"/>
        <end position="113"/>
    </location>
</feature>
<organism evidence="7 8">
    <name type="scientific">Hondaea fermentalgiana</name>
    <dbReference type="NCBI Taxonomy" id="2315210"/>
    <lineage>
        <taxon>Eukaryota</taxon>
        <taxon>Sar</taxon>
        <taxon>Stramenopiles</taxon>
        <taxon>Bigyra</taxon>
        <taxon>Labyrinthulomycetes</taxon>
        <taxon>Thraustochytrida</taxon>
        <taxon>Thraustochytriidae</taxon>
        <taxon>Hondaea</taxon>
    </lineage>
</organism>
<keyword evidence="1" id="KW-0843">Virulence</keyword>
<dbReference type="AlphaFoldDB" id="A0A2R5G5P6"/>
<keyword evidence="2" id="KW-1015">Disulfide bond</keyword>
<evidence type="ECO:0000256" key="5">
    <source>
        <dbReference type="SAM" id="SignalP"/>
    </source>
</evidence>
<accession>A0A2R5G5P6</accession>
<evidence type="ECO:0000256" key="4">
    <source>
        <dbReference type="SAM" id="MobiDB-lite"/>
    </source>
</evidence>
<keyword evidence="8" id="KW-1185">Reference proteome</keyword>
<dbReference type="PANTHER" id="PTHR24252:SF7">
    <property type="entry name" value="HYALIN"/>
    <property type="match status" value="1"/>
</dbReference>
<feature type="signal peptide" evidence="5">
    <location>
        <begin position="1"/>
        <end position="25"/>
    </location>
</feature>
<feature type="compositionally biased region" description="Acidic residues" evidence="4">
    <location>
        <begin position="50"/>
        <end position="101"/>
    </location>
</feature>
<dbReference type="Pfam" id="PF00089">
    <property type="entry name" value="Trypsin"/>
    <property type="match status" value="1"/>
</dbReference>
<dbReference type="InterPro" id="IPR001254">
    <property type="entry name" value="Trypsin_dom"/>
</dbReference>
<dbReference type="InterPro" id="IPR043504">
    <property type="entry name" value="Peptidase_S1_PA_chymotrypsin"/>
</dbReference>
<dbReference type="PROSITE" id="PS50240">
    <property type="entry name" value="TRYPSIN_DOM"/>
    <property type="match status" value="1"/>
</dbReference>
<evidence type="ECO:0000256" key="1">
    <source>
        <dbReference type="ARBA" id="ARBA00023026"/>
    </source>
</evidence>
<dbReference type="FunFam" id="2.40.10.10:FF:000002">
    <property type="entry name" value="Transmembrane protease serine"/>
    <property type="match status" value="1"/>
</dbReference>
<dbReference type="GO" id="GO:0004252">
    <property type="term" value="F:serine-type endopeptidase activity"/>
    <property type="evidence" value="ECO:0007669"/>
    <property type="project" value="InterPro"/>
</dbReference>
<dbReference type="Proteomes" id="UP000241890">
    <property type="component" value="Unassembled WGS sequence"/>
</dbReference>
<proteinExistence type="predicted"/>
<dbReference type="InterPro" id="IPR009003">
    <property type="entry name" value="Peptidase_S1_PA"/>
</dbReference>
<gene>
    <name evidence="7" type="ORF">FCC1311_025772</name>
</gene>
<evidence type="ECO:0000259" key="6">
    <source>
        <dbReference type="PROSITE" id="PS50240"/>
    </source>
</evidence>
<dbReference type="SUPFAM" id="SSF50494">
    <property type="entry name" value="Trypsin-like serine proteases"/>
    <property type="match status" value="1"/>
</dbReference>
<dbReference type="PROSITE" id="PS00135">
    <property type="entry name" value="TRYPSIN_SER"/>
    <property type="match status" value="1"/>
</dbReference>
<keyword evidence="3" id="KW-0720">Serine protease</keyword>
<feature type="domain" description="Peptidase S1" evidence="6">
    <location>
        <begin position="125"/>
        <end position="356"/>
    </location>
</feature>
<dbReference type="InParanoid" id="A0A2R5G5P6"/>
<dbReference type="OrthoDB" id="104223at2759"/>
<dbReference type="PROSITE" id="PS00134">
    <property type="entry name" value="TRYPSIN_HIS"/>
    <property type="match status" value="1"/>
</dbReference>
<keyword evidence="3 7" id="KW-0645">Protease</keyword>
<name>A0A2R5G5P6_9STRA</name>